<evidence type="ECO:0000313" key="4">
    <source>
        <dbReference type="Proteomes" id="UP001146793"/>
    </source>
</evidence>
<protein>
    <submittedName>
        <fullName evidence="3">Ubiquitin carboxyl-terminal hydrolase</fullName>
    </submittedName>
</protein>
<accession>A0AAV7ZTA5</accession>
<keyword evidence="3" id="KW-0378">Hydrolase</keyword>
<dbReference type="PROSITE" id="PS00973">
    <property type="entry name" value="USP_2"/>
    <property type="match status" value="1"/>
</dbReference>
<evidence type="ECO:0000256" key="1">
    <source>
        <dbReference type="SAM" id="MobiDB-lite"/>
    </source>
</evidence>
<gene>
    <name evidence="3" type="ORF">M0812_11064</name>
</gene>
<dbReference type="InterPro" id="IPR050164">
    <property type="entry name" value="Peptidase_C19"/>
</dbReference>
<dbReference type="Proteomes" id="UP001146793">
    <property type="component" value="Unassembled WGS sequence"/>
</dbReference>
<dbReference type="PROSITE" id="PS50235">
    <property type="entry name" value="USP_3"/>
    <property type="match status" value="1"/>
</dbReference>
<feature type="region of interest" description="Disordered" evidence="1">
    <location>
        <begin position="548"/>
        <end position="571"/>
    </location>
</feature>
<dbReference type="SUPFAM" id="SSF54001">
    <property type="entry name" value="Cysteine proteinases"/>
    <property type="match status" value="1"/>
</dbReference>
<reference evidence="3" key="1">
    <citation type="submission" date="2022-08" db="EMBL/GenBank/DDBJ databases">
        <title>Novel sulphate-reducing endosymbionts in the free-living metamonad Anaeramoeba.</title>
        <authorList>
            <person name="Jerlstrom-Hultqvist J."/>
            <person name="Cepicka I."/>
            <person name="Gallot-Lavallee L."/>
            <person name="Salas-Leiva D."/>
            <person name="Curtis B.A."/>
            <person name="Zahonova K."/>
            <person name="Pipaliya S."/>
            <person name="Dacks J."/>
            <person name="Roger A.J."/>
        </authorList>
    </citation>
    <scope>NUCLEOTIDE SEQUENCE</scope>
    <source>
        <strain evidence="3">Busselton2</strain>
    </source>
</reference>
<dbReference type="PANTHER" id="PTHR24006">
    <property type="entry name" value="UBIQUITIN CARBOXYL-TERMINAL HYDROLASE"/>
    <property type="match status" value="1"/>
</dbReference>
<dbReference type="GO" id="GO:0004843">
    <property type="term" value="F:cysteine-type deubiquitinase activity"/>
    <property type="evidence" value="ECO:0007669"/>
    <property type="project" value="InterPro"/>
</dbReference>
<dbReference type="GO" id="GO:0005634">
    <property type="term" value="C:nucleus"/>
    <property type="evidence" value="ECO:0007669"/>
    <property type="project" value="TreeGrafter"/>
</dbReference>
<dbReference type="Gene3D" id="3.90.70.10">
    <property type="entry name" value="Cysteine proteinases"/>
    <property type="match status" value="1"/>
</dbReference>
<evidence type="ECO:0000313" key="3">
    <source>
        <dbReference type="EMBL" id="KAJ3445197.1"/>
    </source>
</evidence>
<dbReference type="InterPro" id="IPR028889">
    <property type="entry name" value="USP"/>
</dbReference>
<feature type="domain" description="USP" evidence="2">
    <location>
        <begin position="134"/>
        <end position="395"/>
    </location>
</feature>
<proteinExistence type="predicted"/>
<organism evidence="3 4">
    <name type="scientific">Anaeramoeba flamelloides</name>
    <dbReference type="NCBI Taxonomy" id="1746091"/>
    <lineage>
        <taxon>Eukaryota</taxon>
        <taxon>Metamonada</taxon>
        <taxon>Anaeramoebidae</taxon>
        <taxon>Anaeramoeba</taxon>
    </lineage>
</organism>
<dbReference type="GO" id="GO:0016579">
    <property type="term" value="P:protein deubiquitination"/>
    <property type="evidence" value="ECO:0007669"/>
    <property type="project" value="InterPro"/>
</dbReference>
<name>A0AAV7ZTA5_9EUKA</name>
<dbReference type="GO" id="GO:0005829">
    <property type="term" value="C:cytosol"/>
    <property type="evidence" value="ECO:0007669"/>
    <property type="project" value="TreeGrafter"/>
</dbReference>
<feature type="compositionally biased region" description="Basic residues" evidence="1">
    <location>
        <begin position="550"/>
        <end position="571"/>
    </location>
</feature>
<dbReference type="InterPro" id="IPR001394">
    <property type="entry name" value="Peptidase_C19_UCH"/>
</dbReference>
<evidence type="ECO:0000259" key="2">
    <source>
        <dbReference type="PROSITE" id="PS50235"/>
    </source>
</evidence>
<dbReference type="AlphaFoldDB" id="A0AAV7ZTA5"/>
<dbReference type="InterPro" id="IPR038765">
    <property type="entry name" value="Papain-like_cys_pep_sf"/>
</dbReference>
<comment type="caution">
    <text evidence="3">The sequence shown here is derived from an EMBL/GenBank/DDBJ whole genome shotgun (WGS) entry which is preliminary data.</text>
</comment>
<dbReference type="InterPro" id="IPR018200">
    <property type="entry name" value="USP_CS"/>
</dbReference>
<dbReference type="EMBL" id="JANTQA010000023">
    <property type="protein sequence ID" value="KAJ3445197.1"/>
    <property type="molecule type" value="Genomic_DNA"/>
</dbReference>
<sequence length="825" mass="98262">MKNNNSDFLFNNDLNNKRYFHFNNQEFVKKRNQKKPSDQTINQEFDLKSKINLLFEKTNLRFNQLSEKQCKKGKLEVINIDITDPDLAQKNIFFQKNNLKFFEQKKIKSSQQKTKQDETISKPNKLNFDLNKNNGFINLNSTCYLNSCLQMLFSIKKFVKRILETKLIDLQGEPDLLNIMKALKQLTIIYFSSEGPIDPMNFIKNIKWGGKFIDIRNQEDVQEFLIFLLDQIDAYFQSIKEESPITFLFQNQIELEFTCNLGHMKTHRDCQTTISLAINNCSKLEDSLDNLCSVEEMGKDNRVFCEKYILKYSKKRFNLDLEYHQNKYNYHLHGVIVHKGTKNNGHYYFILKNKDQFFEFNDSKIENISEEKFKNKTFGNSSSMESAYILIYKREKFIIDNPRDFYPNYPIKQYEKDFYRRVLHEVPRSPYTYVIDHQNKIITEIMPFSEYEGPKTDPQTLIELGYIRKEAEIESDCSDGINFGGDPFSNFEDSDSRLFENKDINSSEINQKSKIEKQKNSPKERSQLKRIIQEEENYEHLKLKYQLKSEKRKRKRKIEKSIKKNNNKKRRYNHLYSVSKKINFEKIKSDLVLNNIKNQANSEKKNTRNVKNFISNIEKVKISKLLSKKSEMSIRDQKKRFKKRGLKSKIKKKHVDQLKDFCDMRNELGRVVSLKIVQKKVFELTKWKPSKSWVSLFLHKNGFSSQKAIHKSPQQLSSDFKKRVKQFRIKISKIVKKREEYSQVYPNFEIWAMDEKGIWDYSPQLRTFTRRKKTKSNPYVSGLNDTRQNGRDTLAATVSFSGKQLPAFTIQHRRRKNKNNNNRWN</sequence>
<dbReference type="Pfam" id="PF00443">
    <property type="entry name" value="UCH"/>
    <property type="match status" value="1"/>
</dbReference>